<dbReference type="VEuPathDB" id="FungiDB:SPRG_13533"/>
<dbReference type="Proteomes" id="UP000030745">
    <property type="component" value="Unassembled WGS sequence"/>
</dbReference>
<reference evidence="2 3" key="1">
    <citation type="journal article" date="2013" name="PLoS Genet.">
        <title>Distinctive expansion of potential virulence genes in the genome of the oomycete fish pathogen Saprolegnia parasitica.</title>
        <authorList>
            <person name="Jiang R.H."/>
            <person name="de Bruijn I."/>
            <person name="Haas B.J."/>
            <person name="Belmonte R."/>
            <person name="Lobach L."/>
            <person name="Christie J."/>
            <person name="van den Ackerveken G."/>
            <person name="Bottin A."/>
            <person name="Bulone V."/>
            <person name="Diaz-Moreno S.M."/>
            <person name="Dumas B."/>
            <person name="Fan L."/>
            <person name="Gaulin E."/>
            <person name="Govers F."/>
            <person name="Grenville-Briggs L.J."/>
            <person name="Horner N.R."/>
            <person name="Levin J.Z."/>
            <person name="Mammella M."/>
            <person name="Meijer H.J."/>
            <person name="Morris P."/>
            <person name="Nusbaum C."/>
            <person name="Oome S."/>
            <person name="Phillips A.J."/>
            <person name="van Rooyen D."/>
            <person name="Rzeszutek E."/>
            <person name="Saraiva M."/>
            <person name="Secombes C.J."/>
            <person name="Seidl M.F."/>
            <person name="Snel B."/>
            <person name="Stassen J.H."/>
            <person name="Sykes S."/>
            <person name="Tripathy S."/>
            <person name="van den Berg H."/>
            <person name="Vega-Arreguin J.C."/>
            <person name="Wawra S."/>
            <person name="Young S.K."/>
            <person name="Zeng Q."/>
            <person name="Dieguez-Uribeondo J."/>
            <person name="Russ C."/>
            <person name="Tyler B.M."/>
            <person name="van West P."/>
        </authorList>
    </citation>
    <scope>NUCLEOTIDE SEQUENCE [LARGE SCALE GENOMIC DNA]</scope>
    <source>
        <strain evidence="2 3">CBS 223.65</strain>
    </source>
</reference>
<sequence>MMLDDLHTATTDLFLLPCLLFLGLFLLFLSLFHLIFLLFLVHVWKPMMLFLAEKGLATKKKVVALEEKLAADKAEAAMSRRLVRSVSAPVLPYELSSCKPVAAVAQNGYLARKAPTKTA</sequence>
<feature type="transmembrane region" description="Helical" evidence="1">
    <location>
        <begin position="20"/>
        <end position="44"/>
    </location>
</feature>
<dbReference type="KEGG" id="spar:SPRG_13533"/>
<evidence type="ECO:0000313" key="2">
    <source>
        <dbReference type="EMBL" id="KDO20781.1"/>
    </source>
</evidence>
<organism evidence="2 3">
    <name type="scientific">Saprolegnia parasitica (strain CBS 223.65)</name>
    <dbReference type="NCBI Taxonomy" id="695850"/>
    <lineage>
        <taxon>Eukaryota</taxon>
        <taxon>Sar</taxon>
        <taxon>Stramenopiles</taxon>
        <taxon>Oomycota</taxon>
        <taxon>Saprolegniomycetes</taxon>
        <taxon>Saprolegniales</taxon>
        <taxon>Saprolegniaceae</taxon>
        <taxon>Saprolegnia</taxon>
    </lineage>
</organism>
<gene>
    <name evidence="2" type="ORF">SPRG_13533</name>
</gene>
<accession>A0A067C2L2</accession>
<keyword evidence="1" id="KW-0472">Membrane</keyword>
<keyword evidence="3" id="KW-1185">Reference proteome</keyword>
<keyword evidence="1" id="KW-0812">Transmembrane</keyword>
<dbReference type="GeneID" id="24135404"/>
<protein>
    <submittedName>
        <fullName evidence="2">Uncharacterized protein</fullName>
    </submittedName>
</protein>
<dbReference type="AlphaFoldDB" id="A0A067C2L2"/>
<keyword evidence="1" id="KW-1133">Transmembrane helix</keyword>
<evidence type="ECO:0000256" key="1">
    <source>
        <dbReference type="SAM" id="Phobius"/>
    </source>
</evidence>
<dbReference type="EMBL" id="KK583303">
    <property type="protein sequence ID" value="KDO20781.1"/>
    <property type="molecule type" value="Genomic_DNA"/>
</dbReference>
<evidence type="ECO:0000313" key="3">
    <source>
        <dbReference type="Proteomes" id="UP000030745"/>
    </source>
</evidence>
<proteinExistence type="predicted"/>
<name>A0A067C2L2_SAPPC</name>
<dbReference type="RefSeq" id="XP_012208519.1">
    <property type="nucleotide sequence ID" value="XM_012353129.1"/>
</dbReference>